<reference evidence="3 4" key="1">
    <citation type="submission" date="2023-06" db="EMBL/GenBank/DDBJ databases">
        <title>Alkalimonas sp., MEB004 an alkaliphilic bacterium isolated from Lonar Lake, India.</title>
        <authorList>
            <person name="Joshi A."/>
            <person name="Thite S."/>
        </authorList>
    </citation>
    <scope>NUCLEOTIDE SEQUENCE [LARGE SCALE GENOMIC DNA]</scope>
    <source>
        <strain evidence="3 4">MEB004</strain>
    </source>
</reference>
<feature type="domain" description="DUF218" evidence="2">
    <location>
        <begin position="70"/>
        <end position="192"/>
    </location>
</feature>
<keyword evidence="1" id="KW-0472">Membrane</keyword>
<keyword evidence="4" id="KW-1185">Reference proteome</keyword>
<feature type="transmembrane region" description="Helical" evidence="1">
    <location>
        <begin position="30"/>
        <end position="47"/>
    </location>
</feature>
<dbReference type="RefSeq" id="WP_330088488.1">
    <property type="nucleotide sequence ID" value="NZ_JAUGZK010000010.1"/>
</dbReference>
<dbReference type="CDD" id="cd06259">
    <property type="entry name" value="YdcF-like"/>
    <property type="match status" value="1"/>
</dbReference>
<dbReference type="InterPro" id="IPR003848">
    <property type="entry name" value="DUF218"/>
</dbReference>
<evidence type="ECO:0000256" key="1">
    <source>
        <dbReference type="SAM" id="Phobius"/>
    </source>
</evidence>
<evidence type="ECO:0000259" key="2">
    <source>
        <dbReference type="Pfam" id="PF02698"/>
    </source>
</evidence>
<dbReference type="Proteomes" id="UP001339167">
    <property type="component" value="Unassembled WGS sequence"/>
</dbReference>
<name>A0ABU7JHJ0_9GAMM</name>
<feature type="transmembrane region" description="Helical" evidence="1">
    <location>
        <begin position="7"/>
        <end position="24"/>
    </location>
</feature>
<keyword evidence="1" id="KW-0812">Transmembrane</keyword>
<comment type="caution">
    <text evidence="3">The sequence shown here is derived from an EMBL/GenBank/DDBJ whole genome shotgun (WGS) entry which is preliminary data.</text>
</comment>
<protein>
    <submittedName>
        <fullName evidence="3">YdcF family protein</fullName>
    </submittedName>
</protein>
<evidence type="ECO:0000313" key="3">
    <source>
        <dbReference type="EMBL" id="MEE2025168.1"/>
    </source>
</evidence>
<sequence>MTDFIQLALYPHNLFLYSLLLAAVCYRKKGLWLLWLLFYLLGNSFVANQVRHWQLQQLDNSRVLVGEPTLVVLGCGGSADVLPACARNRLDHLLQRTATDSHAVVITTRHCQPYTRYLQQQGYAGAIDCFDGGDNTYQEFYRLAARFDQQQPLLFVSSDHHGWRVQRLIQLHQFNAGFSAASTSTYRPLPCRWHCWLTVNLSNYDFFAKLSGEWFSYASYRLTRGWQSWQPEADTKKASTQ</sequence>
<accession>A0ABU7JHJ0</accession>
<evidence type="ECO:0000313" key="4">
    <source>
        <dbReference type="Proteomes" id="UP001339167"/>
    </source>
</evidence>
<gene>
    <name evidence="3" type="ORF">QWF21_13020</name>
</gene>
<proteinExistence type="predicted"/>
<dbReference type="Pfam" id="PF02698">
    <property type="entry name" value="DUF218"/>
    <property type="match status" value="1"/>
</dbReference>
<dbReference type="EMBL" id="JAUGZK010000010">
    <property type="protein sequence ID" value="MEE2025168.1"/>
    <property type="molecule type" value="Genomic_DNA"/>
</dbReference>
<keyword evidence="1" id="KW-1133">Transmembrane helix</keyword>
<organism evidence="3 4">
    <name type="scientific">Alkalimonas mucilaginosa</name>
    <dbReference type="NCBI Taxonomy" id="3057676"/>
    <lineage>
        <taxon>Bacteria</taxon>
        <taxon>Pseudomonadati</taxon>
        <taxon>Pseudomonadota</taxon>
        <taxon>Gammaproteobacteria</taxon>
        <taxon>Alkalimonas</taxon>
    </lineage>
</organism>